<dbReference type="PROSITE" id="PS51257">
    <property type="entry name" value="PROKAR_LIPOPROTEIN"/>
    <property type="match status" value="1"/>
</dbReference>
<comment type="caution">
    <text evidence="3">The sequence shown here is derived from an EMBL/GenBank/DDBJ whole genome shotgun (WGS) entry which is preliminary data.</text>
</comment>
<gene>
    <name evidence="3" type="ORF">GCM10022222_33350</name>
</gene>
<evidence type="ECO:0008006" key="5">
    <source>
        <dbReference type="Google" id="ProtNLM"/>
    </source>
</evidence>
<proteinExistence type="predicted"/>
<evidence type="ECO:0000256" key="1">
    <source>
        <dbReference type="SAM" id="MobiDB-lite"/>
    </source>
</evidence>
<feature type="signal peptide" evidence="2">
    <location>
        <begin position="1"/>
        <end position="20"/>
    </location>
</feature>
<evidence type="ECO:0000313" key="4">
    <source>
        <dbReference type="Proteomes" id="UP001500689"/>
    </source>
</evidence>
<dbReference type="Proteomes" id="UP001500689">
    <property type="component" value="Unassembled WGS sequence"/>
</dbReference>
<feature type="region of interest" description="Disordered" evidence="1">
    <location>
        <begin position="117"/>
        <end position="145"/>
    </location>
</feature>
<dbReference type="SUPFAM" id="SSF82171">
    <property type="entry name" value="DPP6 N-terminal domain-like"/>
    <property type="match status" value="1"/>
</dbReference>
<protein>
    <recommendedName>
        <fullName evidence="5">Lipoprotein</fullName>
    </recommendedName>
</protein>
<evidence type="ECO:0000256" key="2">
    <source>
        <dbReference type="SAM" id="SignalP"/>
    </source>
</evidence>
<accession>A0ABP6W7B6</accession>
<keyword evidence="4" id="KW-1185">Reference proteome</keyword>
<name>A0ABP6W7B6_9PSEU</name>
<sequence>MKVVAALCVLFLLASCSTGPETGSIVRSTASKSAGFSPRADGLYVGGDEGGSRSFLRFYDDHTVVEAGVTTNATPADVRRWLTKTSDKEISRGTWSPNGKFTVTSAEGDVDYTVTGQRDDGYTLSTHSKINGHDDSTTVTFSPDS</sequence>
<keyword evidence="2" id="KW-0732">Signal</keyword>
<evidence type="ECO:0000313" key="3">
    <source>
        <dbReference type="EMBL" id="GAA3547062.1"/>
    </source>
</evidence>
<reference evidence="4" key="1">
    <citation type="journal article" date="2019" name="Int. J. Syst. Evol. Microbiol.">
        <title>The Global Catalogue of Microorganisms (GCM) 10K type strain sequencing project: providing services to taxonomists for standard genome sequencing and annotation.</title>
        <authorList>
            <consortium name="The Broad Institute Genomics Platform"/>
            <consortium name="The Broad Institute Genome Sequencing Center for Infectious Disease"/>
            <person name="Wu L."/>
            <person name="Ma J."/>
        </authorList>
    </citation>
    <scope>NUCLEOTIDE SEQUENCE [LARGE SCALE GENOMIC DNA]</scope>
    <source>
        <strain evidence="4">JCM 16898</strain>
    </source>
</reference>
<organism evidence="3 4">
    <name type="scientific">Amycolatopsis ultiminotia</name>
    <dbReference type="NCBI Taxonomy" id="543629"/>
    <lineage>
        <taxon>Bacteria</taxon>
        <taxon>Bacillati</taxon>
        <taxon>Actinomycetota</taxon>
        <taxon>Actinomycetes</taxon>
        <taxon>Pseudonocardiales</taxon>
        <taxon>Pseudonocardiaceae</taxon>
        <taxon>Amycolatopsis</taxon>
    </lineage>
</organism>
<feature type="chain" id="PRO_5046847526" description="Lipoprotein" evidence="2">
    <location>
        <begin position="21"/>
        <end position="145"/>
    </location>
</feature>
<dbReference type="EMBL" id="BAAAZN010000006">
    <property type="protein sequence ID" value="GAA3547062.1"/>
    <property type="molecule type" value="Genomic_DNA"/>
</dbReference>
<dbReference type="RefSeq" id="WP_344860650.1">
    <property type="nucleotide sequence ID" value="NZ_BAAAZN010000006.1"/>
</dbReference>